<organism evidence="7 8">
    <name type="scientific">Sphingomonas quercus</name>
    <dbReference type="NCBI Taxonomy" id="2842451"/>
    <lineage>
        <taxon>Bacteria</taxon>
        <taxon>Pseudomonadati</taxon>
        <taxon>Pseudomonadota</taxon>
        <taxon>Alphaproteobacteria</taxon>
        <taxon>Sphingomonadales</taxon>
        <taxon>Sphingomonadaceae</taxon>
        <taxon>Sphingomonas</taxon>
    </lineage>
</organism>
<keyword evidence="1" id="KW-0645">Protease</keyword>
<dbReference type="PROSITE" id="PS01302">
    <property type="entry name" value="UPF0758"/>
    <property type="match status" value="1"/>
</dbReference>
<dbReference type="PANTHER" id="PTHR30471">
    <property type="entry name" value="DNA REPAIR PROTEIN RADC"/>
    <property type="match status" value="1"/>
</dbReference>
<accession>A0ABS6BHE7</accession>
<evidence type="ECO:0000256" key="4">
    <source>
        <dbReference type="ARBA" id="ARBA00022833"/>
    </source>
</evidence>
<dbReference type="PROSITE" id="PS50249">
    <property type="entry name" value="MPN"/>
    <property type="match status" value="1"/>
</dbReference>
<comment type="caution">
    <text evidence="7">The sequence shown here is derived from an EMBL/GenBank/DDBJ whole genome shotgun (WGS) entry which is preliminary data.</text>
</comment>
<dbReference type="InterPro" id="IPR001405">
    <property type="entry name" value="UPF0758"/>
</dbReference>
<keyword evidence="3" id="KW-0378">Hydrolase</keyword>
<keyword evidence="8" id="KW-1185">Reference proteome</keyword>
<name>A0ABS6BHE7_9SPHN</name>
<dbReference type="InterPro" id="IPR020891">
    <property type="entry name" value="UPF0758_CS"/>
</dbReference>
<proteinExistence type="predicted"/>
<evidence type="ECO:0000259" key="6">
    <source>
        <dbReference type="PROSITE" id="PS50249"/>
    </source>
</evidence>
<dbReference type="Pfam" id="PF04002">
    <property type="entry name" value="RadC"/>
    <property type="match status" value="1"/>
</dbReference>
<keyword evidence="2" id="KW-0479">Metal-binding</keyword>
<evidence type="ECO:0000256" key="2">
    <source>
        <dbReference type="ARBA" id="ARBA00022723"/>
    </source>
</evidence>
<protein>
    <submittedName>
        <fullName evidence="7">DNA repair protein</fullName>
    </submittedName>
</protein>
<dbReference type="InterPro" id="IPR025657">
    <property type="entry name" value="RadC_JAB"/>
</dbReference>
<dbReference type="Proteomes" id="UP000776276">
    <property type="component" value="Unassembled WGS sequence"/>
</dbReference>
<dbReference type="EMBL" id="JAHKRT010000003">
    <property type="protein sequence ID" value="MBU3077732.1"/>
    <property type="molecule type" value="Genomic_DNA"/>
</dbReference>
<dbReference type="InterPro" id="IPR037518">
    <property type="entry name" value="MPN"/>
</dbReference>
<evidence type="ECO:0000256" key="3">
    <source>
        <dbReference type="ARBA" id="ARBA00022801"/>
    </source>
</evidence>
<evidence type="ECO:0000313" key="8">
    <source>
        <dbReference type="Proteomes" id="UP000776276"/>
    </source>
</evidence>
<reference evidence="7 8" key="1">
    <citation type="submission" date="2021-06" db="EMBL/GenBank/DDBJ databases">
        <title>Sphingomonas sp. XMGL2, whole genome shotgun sequencing project.</title>
        <authorList>
            <person name="Zhao G."/>
            <person name="Shen L."/>
        </authorList>
    </citation>
    <scope>NUCLEOTIDE SEQUENCE [LARGE SCALE GENOMIC DNA]</scope>
    <source>
        <strain evidence="7 8">XMGL2</strain>
    </source>
</reference>
<evidence type="ECO:0000256" key="5">
    <source>
        <dbReference type="ARBA" id="ARBA00023049"/>
    </source>
</evidence>
<keyword evidence="4" id="KW-0862">Zinc</keyword>
<feature type="domain" description="MPN" evidence="6">
    <location>
        <begin position="1"/>
        <end position="122"/>
    </location>
</feature>
<dbReference type="RefSeq" id="WP_216322676.1">
    <property type="nucleotide sequence ID" value="NZ_JAHKRT010000003.1"/>
</dbReference>
<gene>
    <name evidence="7" type="ORF">KOF26_07620</name>
</gene>
<sequence>MRSAADAVTLLGPALAHRDKERVHAAYVAECGLVLAVDEVEGLSCAWIDLPIRHLIGRTLQLGGVGIVIAHNHPSGDPAPSAHDIAATRALANAARVMDIRLLDHLIFARSHCASFRALGLL</sequence>
<dbReference type="PANTHER" id="PTHR30471:SF3">
    <property type="entry name" value="UPF0758 PROTEIN YEES-RELATED"/>
    <property type="match status" value="1"/>
</dbReference>
<keyword evidence="5" id="KW-0482">Metalloprotease</keyword>
<evidence type="ECO:0000313" key="7">
    <source>
        <dbReference type="EMBL" id="MBU3077732.1"/>
    </source>
</evidence>
<evidence type="ECO:0000256" key="1">
    <source>
        <dbReference type="ARBA" id="ARBA00022670"/>
    </source>
</evidence>